<gene>
    <name evidence="7" type="ORF">MYP_2384</name>
</gene>
<dbReference type="SUPFAM" id="SSF56954">
    <property type="entry name" value="Outer membrane efflux proteins (OEP)"/>
    <property type="match status" value="1"/>
</dbReference>
<protein>
    <submittedName>
        <fullName evidence="7">Outer membrane efflux protein</fullName>
    </submittedName>
</protein>
<dbReference type="PANTHER" id="PTHR30026">
    <property type="entry name" value="OUTER MEMBRANE PROTEIN TOLC"/>
    <property type="match status" value="1"/>
</dbReference>
<evidence type="ECO:0000313" key="7">
    <source>
        <dbReference type="EMBL" id="GAL85155.1"/>
    </source>
</evidence>
<comment type="subcellular location">
    <subcellularLocation>
        <location evidence="1">Cell outer membrane</location>
    </subcellularLocation>
</comment>
<keyword evidence="6" id="KW-0175">Coiled coil</keyword>
<evidence type="ECO:0000256" key="2">
    <source>
        <dbReference type="ARBA" id="ARBA00022452"/>
    </source>
</evidence>
<sequence>MPIPLYMDNIWQKALENSKKIELSYFEESIGKEEIREVQYERLPEIQFSGHIEHATNLAVYTHGLLNKPEQHEVIHTLYRLGTDFYLNIYDGNKLNLSVDKRKLLYEIAMEQRKYTVSDIKLQASVYYLNLMRNLIFKDLMIKDIENQEKQLAEIKELYSNGVVLKSDALRVELKLSNQKLMLVQIENNIAIANQKLNILIGLADTVAVLPKEIINPELISLKSYESYLEEAMSKSFIYHISEKKEKISHIQLQYTKAAVRPRFGLYGDFWLANPQIFLFPYSPSNYTLGVIGFKASLPVSELYINRPKTKLAHLNLKKEELEHHDTEDKIRKDVYEAFLRFRESLVRINVAKANIDQAAENARIVRNNFFNQAALITDLLDADIQALQTQFEYASSRMDAQIQYYKLQNILGNL</sequence>
<dbReference type="Gene3D" id="1.20.1600.10">
    <property type="entry name" value="Outer membrane efflux proteins (OEP)"/>
    <property type="match status" value="1"/>
</dbReference>
<dbReference type="AlphaFoldDB" id="A0A098LDX2"/>
<dbReference type="GO" id="GO:0009279">
    <property type="term" value="C:cell outer membrane"/>
    <property type="evidence" value="ECO:0007669"/>
    <property type="project" value="UniProtKB-SubCell"/>
</dbReference>
<keyword evidence="5" id="KW-0998">Cell outer membrane</keyword>
<organism evidence="7 8">
    <name type="scientific">Sporocytophaga myxococcoides</name>
    <dbReference type="NCBI Taxonomy" id="153721"/>
    <lineage>
        <taxon>Bacteria</taxon>
        <taxon>Pseudomonadati</taxon>
        <taxon>Bacteroidota</taxon>
        <taxon>Cytophagia</taxon>
        <taxon>Cytophagales</taxon>
        <taxon>Cytophagaceae</taxon>
        <taxon>Sporocytophaga</taxon>
    </lineage>
</organism>
<reference evidence="7 8" key="1">
    <citation type="submission" date="2014-09" db="EMBL/GenBank/DDBJ databases">
        <title>Sporocytophaga myxococcoides PG-01 genome sequencing.</title>
        <authorList>
            <person name="Liu L."/>
            <person name="Gao P.J."/>
            <person name="Chen G.J."/>
            <person name="Wang L.S."/>
        </authorList>
    </citation>
    <scope>NUCLEOTIDE SEQUENCE [LARGE SCALE GENOMIC DNA]</scope>
    <source>
        <strain evidence="7 8">PG-01</strain>
    </source>
</reference>
<keyword evidence="2" id="KW-1134">Transmembrane beta strand</keyword>
<dbReference type="GO" id="GO:0015288">
    <property type="term" value="F:porin activity"/>
    <property type="evidence" value="ECO:0007669"/>
    <property type="project" value="TreeGrafter"/>
</dbReference>
<keyword evidence="3" id="KW-0812">Transmembrane</keyword>
<name>A0A098LDX2_9BACT</name>
<evidence type="ECO:0000256" key="6">
    <source>
        <dbReference type="SAM" id="Coils"/>
    </source>
</evidence>
<dbReference type="Proteomes" id="UP000030185">
    <property type="component" value="Unassembled WGS sequence"/>
</dbReference>
<evidence type="ECO:0000256" key="5">
    <source>
        <dbReference type="ARBA" id="ARBA00023237"/>
    </source>
</evidence>
<dbReference type="EMBL" id="BBLT01000004">
    <property type="protein sequence ID" value="GAL85155.1"/>
    <property type="molecule type" value="Genomic_DNA"/>
</dbReference>
<dbReference type="InterPro" id="IPR051906">
    <property type="entry name" value="TolC-like"/>
</dbReference>
<dbReference type="GO" id="GO:0015562">
    <property type="term" value="F:efflux transmembrane transporter activity"/>
    <property type="evidence" value="ECO:0007669"/>
    <property type="project" value="InterPro"/>
</dbReference>
<dbReference type="eggNOG" id="COG1538">
    <property type="taxonomic scope" value="Bacteria"/>
</dbReference>
<dbReference type="PANTHER" id="PTHR30026:SF20">
    <property type="entry name" value="OUTER MEMBRANE PROTEIN TOLC"/>
    <property type="match status" value="1"/>
</dbReference>
<evidence type="ECO:0000256" key="3">
    <source>
        <dbReference type="ARBA" id="ARBA00022692"/>
    </source>
</evidence>
<evidence type="ECO:0000313" key="8">
    <source>
        <dbReference type="Proteomes" id="UP000030185"/>
    </source>
</evidence>
<dbReference type="GO" id="GO:1990281">
    <property type="term" value="C:efflux pump complex"/>
    <property type="evidence" value="ECO:0007669"/>
    <property type="project" value="TreeGrafter"/>
</dbReference>
<accession>A0A098LDX2</accession>
<feature type="coiled-coil region" evidence="6">
    <location>
        <begin position="138"/>
        <end position="196"/>
    </location>
</feature>
<evidence type="ECO:0000256" key="4">
    <source>
        <dbReference type="ARBA" id="ARBA00023136"/>
    </source>
</evidence>
<dbReference type="STRING" id="153721.MYP_2384"/>
<evidence type="ECO:0000256" key="1">
    <source>
        <dbReference type="ARBA" id="ARBA00004442"/>
    </source>
</evidence>
<keyword evidence="4" id="KW-0472">Membrane</keyword>
<proteinExistence type="predicted"/>
<comment type="caution">
    <text evidence="7">The sequence shown here is derived from an EMBL/GenBank/DDBJ whole genome shotgun (WGS) entry which is preliminary data.</text>
</comment>
<keyword evidence="8" id="KW-1185">Reference proteome</keyword>